<evidence type="ECO:0000259" key="3">
    <source>
        <dbReference type="Pfam" id="PF14219"/>
    </source>
</evidence>
<feature type="domain" description="DUF4328" evidence="3">
    <location>
        <begin position="56"/>
        <end position="183"/>
    </location>
</feature>
<evidence type="ECO:0000256" key="1">
    <source>
        <dbReference type="SAM" id="MobiDB-lite"/>
    </source>
</evidence>
<dbReference type="InterPro" id="IPR025565">
    <property type="entry name" value="DUF4328"/>
</dbReference>
<protein>
    <submittedName>
        <fullName evidence="4">DUF4328 domain-containing protein</fullName>
    </submittedName>
</protein>
<comment type="caution">
    <text evidence="4">The sequence shown here is derived from an EMBL/GenBank/DDBJ whole genome shotgun (WGS) entry which is preliminary data.</text>
</comment>
<keyword evidence="2" id="KW-0812">Transmembrane</keyword>
<keyword evidence="2" id="KW-0472">Membrane</keyword>
<dbReference type="Pfam" id="PF14219">
    <property type="entry name" value="DUF4328"/>
    <property type="match status" value="1"/>
</dbReference>
<accession>A0ABV6VZ35</accession>
<feature type="transmembrane region" description="Helical" evidence="2">
    <location>
        <begin position="156"/>
        <end position="179"/>
    </location>
</feature>
<feature type="region of interest" description="Disordered" evidence="1">
    <location>
        <begin position="194"/>
        <end position="213"/>
    </location>
</feature>
<evidence type="ECO:0000313" key="4">
    <source>
        <dbReference type="EMBL" id="MFC1418983.1"/>
    </source>
</evidence>
<evidence type="ECO:0000256" key="2">
    <source>
        <dbReference type="SAM" id="Phobius"/>
    </source>
</evidence>
<sequence>MTQPPPHRPAFRDPNRQGRAAQILIGLYALLDAVHAAVTLAEGPGHGMLLLANLNLPVLIALGAGVVTFLVWFQTSRCNAETLRPGTSAYTTDAAVWSWFAPPLLLWRPRRIALDVARAFRADGASDRTVLLVNLWWAAWLARLASWFGVTAESRYATVPVVLTESLDLVAAVLVILVVQRLTDAQNALLRPPVPPVSSAPAASESAGLAAEA</sequence>
<keyword evidence="2" id="KW-1133">Transmembrane helix</keyword>
<name>A0ABV6VZ35_9ACTN</name>
<dbReference type="Proteomes" id="UP001592531">
    <property type="component" value="Unassembled WGS sequence"/>
</dbReference>
<feature type="compositionally biased region" description="Low complexity" evidence="1">
    <location>
        <begin position="199"/>
        <end position="213"/>
    </location>
</feature>
<feature type="transmembrane region" description="Helical" evidence="2">
    <location>
        <begin position="130"/>
        <end position="150"/>
    </location>
</feature>
<reference evidence="4 5" key="1">
    <citation type="submission" date="2024-09" db="EMBL/GenBank/DDBJ databases">
        <authorList>
            <person name="Lee S.D."/>
        </authorList>
    </citation>
    <scope>NUCLEOTIDE SEQUENCE [LARGE SCALE GENOMIC DNA]</scope>
    <source>
        <strain evidence="4 5">N8-3</strain>
    </source>
</reference>
<proteinExistence type="predicted"/>
<feature type="transmembrane region" description="Helical" evidence="2">
    <location>
        <begin position="52"/>
        <end position="73"/>
    </location>
</feature>
<gene>
    <name evidence="4" type="ORF">ACEZDE_20455</name>
</gene>
<dbReference type="RefSeq" id="WP_380537830.1">
    <property type="nucleotide sequence ID" value="NZ_JBHFAB010000015.1"/>
</dbReference>
<keyword evidence="5" id="KW-1185">Reference proteome</keyword>
<dbReference type="EMBL" id="JBHFAB010000015">
    <property type="protein sequence ID" value="MFC1418983.1"/>
    <property type="molecule type" value="Genomic_DNA"/>
</dbReference>
<evidence type="ECO:0000313" key="5">
    <source>
        <dbReference type="Proteomes" id="UP001592531"/>
    </source>
</evidence>
<organism evidence="4 5">
    <name type="scientific">Streptacidiphilus cavernicola</name>
    <dbReference type="NCBI Taxonomy" id="3342716"/>
    <lineage>
        <taxon>Bacteria</taxon>
        <taxon>Bacillati</taxon>
        <taxon>Actinomycetota</taxon>
        <taxon>Actinomycetes</taxon>
        <taxon>Kitasatosporales</taxon>
        <taxon>Streptomycetaceae</taxon>
        <taxon>Streptacidiphilus</taxon>
    </lineage>
</organism>